<accession>A0A4P9XH58</accession>
<proteinExistence type="predicted"/>
<dbReference type="Pfam" id="PF07818">
    <property type="entry name" value="HCNGP"/>
    <property type="match status" value="1"/>
</dbReference>
<reference evidence="3" key="1">
    <citation type="journal article" date="2018" name="Nat. Microbiol.">
        <title>Leveraging single-cell genomics to expand the fungal tree of life.</title>
        <authorList>
            <person name="Ahrendt S.R."/>
            <person name="Quandt C.A."/>
            <person name="Ciobanu D."/>
            <person name="Clum A."/>
            <person name="Salamov A."/>
            <person name="Andreopoulos B."/>
            <person name="Cheng J.F."/>
            <person name="Woyke T."/>
            <person name="Pelin A."/>
            <person name="Henrissat B."/>
            <person name="Reynolds N.K."/>
            <person name="Benny G.L."/>
            <person name="Smith M.E."/>
            <person name="James T.Y."/>
            <person name="Grigoriev I.V."/>
        </authorList>
    </citation>
    <scope>NUCLEOTIDE SEQUENCE [LARGE SCALE GENOMIC DNA]</scope>
    <source>
        <strain evidence="3">RSA 1356</strain>
    </source>
</reference>
<evidence type="ECO:0000313" key="3">
    <source>
        <dbReference type="Proteomes" id="UP000271241"/>
    </source>
</evidence>
<feature type="region of interest" description="Disordered" evidence="1">
    <location>
        <begin position="202"/>
        <end position="227"/>
    </location>
</feature>
<protein>
    <submittedName>
        <fullName evidence="2">HCNGP-like protein-domain-containing protein</fullName>
    </submittedName>
</protein>
<feature type="region of interest" description="Disordered" evidence="1">
    <location>
        <begin position="1"/>
        <end position="25"/>
    </location>
</feature>
<dbReference type="PANTHER" id="PTHR13464:SF0">
    <property type="entry name" value="SAP30-BINDING PROTEIN"/>
    <property type="match status" value="1"/>
</dbReference>
<organism evidence="2 3">
    <name type="scientific">Thamnocephalis sphaerospora</name>
    <dbReference type="NCBI Taxonomy" id="78915"/>
    <lineage>
        <taxon>Eukaryota</taxon>
        <taxon>Fungi</taxon>
        <taxon>Fungi incertae sedis</taxon>
        <taxon>Zoopagomycota</taxon>
        <taxon>Zoopagomycotina</taxon>
        <taxon>Zoopagomycetes</taxon>
        <taxon>Zoopagales</taxon>
        <taxon>Sigmoideomycetaceae</taxon>
        <taxon>Thamnocephalis</taxon>
    </lineage>
</organism>
<feature type="compositionally biased region" description="Low complexity" evidence="1">
    <location>
        <begin position="203"/>
        <end position="214"/>
    </location>
</feature>
<gene>
    <name evidence="2" type="ORF">THASP1DRAFT_26448</name>
</gene>
<dbReference type="GO" id="GO:0005634">
    <property type="term" value="C:nucleus"/>
    <property type="evidence" value="ECO:0007669"/>
    <property type="project" value="TreeGrafter"/>
</dbReference>
<dbReference type="AlphaFoldDB" id="A0A4P9XH58"/>
<dbReference type="PANTHER" id="PTHR13464">
    <property type="entry name" value="TRANSCRIPTIONAL REGULATOR PROTEIN HCNGP"/>
    <property type="match status" value="1"/>
</dbReference>
<dbReference type="InterPro" id="IPR012479">
    <property type="entry name" value="SAP30BP"/>
</dbReference>
<name>A0A4P9XH58_9FUNG</name>
<sequence>MSAALPSLVANDYGSDDSEAESPCPVSSTLTPVVCEALPSAVVAVPSEAPASATVDTSQHGVTDKVPLEATVLGQVTRESCVPDYAWPPPLPDADDWCLPPVVTELCDDAFQASGWHRLMEEQQVYFNDRLLGSQAFRNPHLYAKLVEFLDLDETGSNLPQTVFDPHGWPPEAFAEEIVKEQRRRAEERALAHHARTQIQFVTSQSAGTSASSSPFAQAPTGDAAGK</sequence>
<dbReference type="GO" id="GO:0006355">
    <property type="term" value="P:regulation of DNA-templated transcription"/>
    <property type="evidence" value="ECO:0007669"/>
    <property type="project" value="InterPro"/>
</dbReference>
<dbReference type="STRING" id="78915.A0A4P9XH58"/>
<evidence type="ECO:0000256" key="1">
    <source>
        <dbReference type="SAM" id="MobiDB-lite"/>
    </source>
</evidence>
<evidence type="ECO:0000313" key="2">
    <source>
        <dbReference type="EMBL" id="RKP04993.1"/>
    </source>
</evidence>
<dbReference type="EMBL" id="KZ993328">
    <property type="protein sequence ID" value="RKP04993.1"/>
    <property type="molecule type" value="Genomic_DNA"/>
</dbReference>
<dbReference type="OrthoDB" id="1714508at2759"/>
<keyword evidence="3" id="KW-1185">Reference proteome</keyword>
<dbReference type="Proteomes" id="UP000271241">
    <property type="component" value="Unassembled WGS sequence"/>
</dbReference>